<name>M1P588_DESSD</name>
<evidence type="ECO:0000313" key="5">
    <source>
        <dbReference type="Proteomes" id="UP000011721"/>
    </source>
</evidence>
<reference evidence="5" key="1">
    <citation type="journal article" date="2013" name="Stand. Genomic Sci.">
        <title>Complete genome sequence of Desulfocapsa sulfexigens, a marine deltaproteobacterium specialized in disproportionating inorganic sulfur compounds.</title>
        <authorList>
            <person name="Finster K.W."/>
            <person name="Kjeldsen K.U."/>
            <person name="Kube M."/>
            <person name="Reinhardt R."/>
            <person name="Mussmann M."/>
            <person name="Amann R."/>
            <person name="Schreiber L."/>
        </authorList>
    </citation>
    <scope>NUCLEOTIDE SEQUENCE [LARGE SCALE GENOMIC DNA]</scope>
    <source>
        <strain evidence="5">DSM 10523 / SB164P1</strain>
    </source>
</reference>
<sequence>MFMVMRNLTPFFLVFFTLCFVEAGIMAEYADARSRMGGRTFRSAPRQSAPVTKKQQPATQQKSGVNRGLMGGLLGGALGGMLLGSMFGMGGSGMGMLPLILLGVAGYFLYRRFAARPYNGPPPGYQAPPQNDNVFGGNFDSKDSPTQHGFTPSSQEPEKASLEEGLEIIRIADPDFDANYFVEVASDVFFKVQAGWMRRDISSYRHLLGEQLASEYQAQFAEMESKGELNKLENISIRNVEVVAAGSESGEDFVTVLFTANLLDYTVDDESGELISGSDTEPVKFAEEWSWARPLGTQDWKLEGIKEV</sequence>
<dbReference type="OrthoDB" id="9811434at2"/>
<dbReference type="Pfam" id="PF04280">
    <property type="entry name" value="Tim44"/>
    <property type="match status" value="1"/>
</dbReference>
<keyword evidence="2" id="KW-1133">Transmembrane helix</keyword>
<dbReference type="RefSeq" id="WP_015402566.1">
    <property type="nucleotide sequence ID" value="NC_020304.1"/>
</dbReference>
<evidence type="ECO:0000313" key="4">
    <source>
        <dbReference type="EMBL" id="AGF76867.1"/>
    </source>
</evidence>
<feature type="region of interest" description="Disordered" evidence="1">
    <location>
        <begin position="40"/>
        <end position="66"/>
    </location>
</feature>
<evidence type="ECO:0000256" key="2">
    <source>
        <dbReference type="SAM" id="Phobius"/>
    </source>
</evidence>
<keyword evidence="2" id="KW-0812">Transmembrane</keyword>
<dbReference type="SUPFAM" id="SSF54427">
    <property type="entry name" value="NTF2-like"/>
    <property type="match status" value="1"/>
</dbReference>
<dbReference type="HOGENOM" id="CLU_066429_0_0_7"/>
<keyword evidence="2" id="KW-0472">Membrane</keyword>
<dbReference type="Gene3D" id="3.10.450.240">
    <property type="match status" value="1"/>
</dbReference>
<feature type="compositionally biased region" description="Polar residues" evidence="1">
    <location>
        <begin position="146"/>
        <end position="155"/>
    </location>
</feature>
<evidence type="ECO:0000259" key="3">
    <source>
        <dbReference type="SMART" id="SM00978"/>
    </source>
</evidence>
<dbReference type="KEGG" id="dsf:UWK_00282"/>
<dbReference type="PANTHER" id="PTHR41542">
    <property type="entry name" value="BLL5807 PROTEIN"/>
    <property type="match status" value="1"/>
</dbReference>
<dbReference type="InterPro" id="IPR007379">
    <property type="entry name" value="Tim44-like_dom"/>
</dbReference>
<dbReference type="EMBL" id="CP003985">
    <property type="protein sequence ID" value="AGF76867.1"/>
    <property type="molecule type" value="Genomic_DNA"/>
</dbReference>
<dbReference type="STRING" id="1167006.UWK_00282"/>
<evidence type="ECO:0000256" key="1">
    <source>
        <dbReference type="SAM" id="MobiDB-lite"/>
    </source>
</evidence>
<dbReference type="PATRIC" id="fig|1167006.5.peg.320"/>
<dbReference type="InterPro" id="IPR032710">
    <property type="entry name" value="NTF2-like_dom_sf"/>
</dbReference>
<proteinExistence type="predicted"/>
<dbReference type="eggNOG" id="COG4395">
    <property type="taxonomic scope" value="Bacteria"/>
</dbReference>
<accession>M1P588</accession>
<dbReference type="AlphaFoldDB" id="M1P588"/>
<feature type="region of interest" description="Disordered" evidence="1">
    <location>
        <begin position="121"/>
        <end position="159"/>
    </location>
</feature>
<dbReference type="SMART" id="SM00978">
    <property type="entry name" value="Tim44"/>
    <property type="match status" value="1"/>
</dbReference>
<dbReference type="PANTHER" id="PTHR41542:SF1">
    <property type="entry name" value="BLL5807 PROTEIN"/>
    <property type="match status" value="1"/>
</dbReference>
<protein>
    <recommendedName>
        <fullName evidence="3">Tim44-like domain-containing protein</fullName>
    </recommendedName>
</protein>
<dbReference type="Proteomes" id="UP000011721">
    <property type="component" value="Chromosome"/>
</dbReference>
<feature type="transmembrane region" description="Helical" evidence="2">
    <location>
        <begin position="86"/>
        <end position="110"/>
    </location>
</feature>
<feature type="domain" description="Tim44-like" evidence="3">
    <location>
        <begin position="162"/>
        <end position="307"/>
    </location>
</feature>
<keyword evidence="5" id="KW-1185">Reference proteome</keyword>
<feature type="compositionally biased region" description="Polar residues" evidence="1">
    <location>
        <begin position="45"/>
        <end position="64"/>
    </location>
</feature>
<gene>
    <name evidence="4" type="ordered locus">UWK_00282</name>
</gene>
<organism evidence="4 5">
    <name type="scientific">Desulfocapsa sulfexigens (strain DSM 10523 / SB164P1)</name>
    <dbReference type="NCBI Taxonomy" id="1167006"/>
    <lineage>
        <taxon>Bacteria</taxon>
        <taxon>Pseudomonadati</taxon>
        <taxon>Thermodesulfobacteriota</taxon>
        <taxon>Desulfobulbia</taxon>
        <taxon>Desulfobulbales</taxon>
        <taxon>Desulfocapsaceae</taxon>
        <taxon>Desulfocapsa</taxon>
    </lineage>
</organism>